<reference evidence="1" key="1">
    <citation type="submission" date="2018-05" db="EMBL/GenBank/DDBJ databases">
        <authorList>
            <person name="Lanie J.A."/>
            <person name="Ng W.-L."/>
            <person name="Kazmierczak K.M."/>
            <person name="Andrzejewski T.M."/>
            <person name="Davidsen T.M."/>
            <person name="Wayne K.J."/>
            <person name="Tettelin H."/>
            <person name="Glass J.I."/>
            <person name="Rusch D."/>
            <person name="Podicherti R."/>
            <person name="Tsui H.-C.T."/>
            <person name="Winkler M.E."/>
        </authorList>
    </citation>
    <scope>NUCLEOTIDE SEQUENCE</scope>
</reference>
<feature type="non-terminal residue" evidence="1">
    <location>
        <position position="1"/>
    </location>
</feature>
<dbReference type="AlphaFoldDB" id="A0A382UZH6"/>
<protein>
    <submittedName>
        <fullName evidence="1">Uncharacterized protein</fullName>
    </submittedName>
</protein>
<accession>A0A382UZH6</accession>
<name>A0A382UZH6_9ZZZZ</name>
<sequence length="44" mass="4898">VGAPILRPSALVVPATKWEFLAVTHRSQSFRTQSAFKQVLSSRE</sequence>
<organism evidence="1">
    <name type="scientific">marine metagenome</name>
    <dbReference type="NCBI Taxonomy" id="408172"/>
    <lineage>
        <taxon>unclassified sequences</taxon>
        <taxon>metagenomes</taxon>
        <taxon>ecological metagenomes</taxon>
    </lineage>
</organism>
<feature type="non-terminal residue" evidence="1">
    <location>
        <position position="44"/>
    </location>
</feature>
<gene>
    <name evidence="1" type="ORF">METZ01_LOCUS392421</name>
</gene>
<proteinExistence type="predicted"/>
<evidence type="ECO:0000313" key="1">
    <source>
        <dbReference type="EMBL" id="SVD39567.1"/>
    </source>
</evidence>
<dbReference type="EMBL" id="UINC01147949">
    <property type="protein sequence ID" value="SVD39567.1"/>
    <property type="molecule type" value="Genomic_DNA"/>
</dbReference>